<dbReference type="EMBL" id="CM055094">
    <property type="protein sequence ID" value="KAJ7563036.1"/>
    <property type="molecule type" value="Genomic_DNA"/>
</dbReference>
<gene>
    <name evidence="1" type="ORF">O6H91_03G094200</name>
</gene>
<evidence type="ECO:0000313" key="2">
    <source>
        <dbReference type="Proteomes" id="UP001162992"/>
    </source>
</evidence>
<protein>
    <submittedName>
        <fullName evidence="1">Uncharacterized protein</fullName>
    </submittedName>
</protein>
<comment type="caution">
    <text evidence="1">The sequence shown here is derived from an EMBL/GenBank/DDBJ whole genome shotgun (WGS) entry which is preliminary data.</text>
</comment>
<proteinExistence type="predicted"/>
<name>A0ACC2E960_DIPCM</name>
<dbReference type="Proteomes" id="UP001162992">
    <property type="component" value="Chromosome 3"/>
</dbReference>
<accession>A0ACC2E960</accession>
<evidence type="ECO:0000313" key="1">
    <source>
        <dbReference type="EMBL" id="KAJ7563036.1"/>
    </source>
</evidence>
<keyword evidence="2" id="KW-1185">Reference proteome</keyword>
<sequence>MDSKGTHQGDEVNGGDKGPVYINPIDILEEIDLNDEDLPDANESQDEDDEVQDSVIAMEEVDDSIHTFIGHHGPIFSVACHPIDPSLVATGGADDIAYLWRAGDGLIYHELRGHTDSVTSLEFSADGLLLASGGCDGVVNVWDSASGDLKHKLEGPFRSIEWLQWHPKGHLILAGSYDFTSWLWNADVGLCLKVFTGHCGAVTCGGFTPDGKLICTGSEDGSLRVWSPKASESIHVVKGQHFHSELLTCLSIADDSNLAITGSLDAKSCLVNIGTGKVVGSLWSHSDSIQCVGFLHGHHLVASGALDGKLIIWDLQSLSIRNTCQHEDGVLQFVWSPTSQVIYSGCSDGKVRLWDPRTGNCECIFQGHVDKIQSLAISSTGKFVLSGSDDHTARIFETYRAFG</sequence>
<organism evidence="1 2">
    <name type="scientific">Diphasiastrum complanatum</name>
    <name type="common">Issler's clubmoss</name>
    <name type="synonym">Lycopodium complanatum</name>
    <dbReference type="NCBI Taxonomy" id="34168"/>
    <lineage>
        <taxon>Eukaryota</taxon>
        <taxon>Viridiplantae</taxon>
        <taxon>Streptophyta</taxon>
        <taxon>Embryophyta</taxon>
        <taxon>Tracheophyta</taxon>
        <taxon>Lycopodiopsida</taxon>
        <taxon>Lycopodiales</taxon>
        <taxon>Lycopodiaceae</taxon>
        <taxon>Lycopodioideae</taxon>
        <taxon>Diphasiastrum</taxon>
    </lineage>
</organism>
<reference evidence="2" key="1">
    <citation type="journal article" date="2024" name="Proc. Natl. Acad. Sci. U.S.A.">
        <title>Extraordinary preservation of gene collinearity over three hundred million years revealed in homosporous lycophytes.</title>
        <authorList>
            <person name="Li C."/>
            <person name="Wickell D."/>
            <person name="Kuo L.Y."/>
            <person name="Chen X."/>
            <person name="Nie B."/>
            <person name="Liao X."/>
            <person name="Peng D."/>
            <person name="Ji J."/>
            <person name="Jenkins J."/>
            <person name="Williams M."/>
            <person name="Shu S."/>
            <person name="Plott C."/>
            <person name="Barry K."/>
            <person name="Rajasekar S."/>
            <person name="Grimwood J."/>
            <person name="Han X."/>
            <person name="Sun S."/>
            <person name="Hou Z."/>
            <person name="He W."/>
            <person name="Dai G."/>
            <person name="Sun C."/>
            <person name="Schmutz J."/>
            <person name="Leebens-Mack J.H."/>
            <person name="Li F.W."/>
            <person name="Wang L."/>
        </authorList>
    </citation>
    <scope>NUCLEOTIDE SEQUENCE [LARGE SCALE GENOMIC DNA]</scope>
    <source>
        <strain evidence="2">cv. PW_Plant_1</strain>
    </source>
</reference>